<dbReference type="AlphaFoldDB" id="A0A160M9Y0"/>
<dbReference type="RefSeq" id="WP_019381878.1">
    <property type="nucleotide sequence ID" value="NZ_CP015506.1"/>
</dbReference>
<dbReference type="KEGG" id="bon:A361_10580"/>
<name>A0A160M9Y0_9BACI</name>
<sequence length="92" mass="10726">MESVKTLYLFNKIVFEHEDGISELIYVTKEKWEGTLVTPETLCSSMRNTPINKSTKELKDSIGVEFKKYIPEKQAYAIFERIVNEEVFSNKT</sequence>
<organism evidence="1 2">
    <name type="scientific">Cytobacillus oceanisediminis 2691</name>
    <dbReference type="NCBI Taxonomy" id="1196031"/>
    <lineage>
        <taxon>Bacteria</taxon>
        <taxon>Bacillati</taxon>
        <taxon>Bacillota</taxon>
        <taxon>Bacilli</taxon>
        <taxon>Bacillales</taxon>
        <taxon>Bacillaceae</taxon>
        <taxon>Cytobacillus</taxon>
    </lineage>
</organism>
<proteinExistence type="predicted"/>
<dbReference type="Proteomes" id="UP000077856">
    <property type="component" value="Chromosome"/>
</dbReference>
<evidence type="ECO:0000313" key="1">
    <source>
        <dbReference type="EMBL" id="AND39559.1"/>
    </source>
</evidence>
<evidence type="ECO:0000313" key="2">
    <source>
        <dbReference type="Proteomes" id="UP000077856"/>
    </source>
</evidence>
<dbReference type="STRING" id="1196031.A361_10580"/>
<gene>
    <name evidence="1" type="ORF">A361_10580</name>
</gene>
<accession>A0A160M9Y0</accession>
<reference evidence="1 2" key="1">
    <citation type="submission" date="2016-04" db="EMBL/GenBank/DDBJ databases">
        <title>Complete genome sequence of Bacillus oceanisediminis strain 2691.</title>
        <authorList>
            <person name="Jeong H."/>
            <person name="Kim H.J."/>
            <person name="Lee D.-W."/>
        </authorList>
    </citation>
    <scope>NUCLEOTIDE SEQUENCE [LARGE SCALE GENOMIC DNA]</scope>
    <source>
        <strain evidence="1 2">2691</strain>
    </source>
</reference>
<protein>
    <submittedName>
        <fullName evidence="1">Uncharacterized protein</fullName>
    </submittedName>
</protein>
<dbReference type="EMBL" id="CP015506">
    <property type="protein sequence ID" value="AND39559.1"/>
    <property type="molecule type" value="Genomic_DNA"/>
</dbReference>